<comment type="caution">
    <text evidence="1">The sequence shown here is derived from an EMBL/GenBank/DDBJ whole genome shotgun (WGS) entry which is preliminary data.</text>
</comment>
<evidence type="ECO:0000313" key="2">
    <source>
        <dbReference type="Proteomes" id="UP000285060"/>
    </source>
</evidence>
<dbReference type="EMBL" id="QUSY01000887">
    <property type="protein sequence ID" value="RHY26887.1"/>
    <property type="molecule type" value="Genomic_DNA"/>
</dbReference>
<evidence type="ECO:0000313" key="1">
    <source>
        <dbReference type="EMBL" id="RHY26887.1"/>
    </source>
</evidence>
<name>A0A418APG1_9STRA</name>
<gene>
    <name evidence="1" type="ORF">DYB32_007193</name>
</gene>
<keyword evidence="2" id="KW-1185">Reference proteome</keyword>
<sequence length="76" mass="8911">MDLPPQGKESDDKFEVEASQRLVINHTDELSSSTDTMDVNMKKHFVKVYVKTKEFEDSNKYLKKDGLYFLKTKHQV</sequence>
<organism evidence="1 2">
    <name type="scientific">Aphanomyces invadans</name>
    <dbReference type="NCBI Taxonomy" id="157072"/>
    <lineage>
        <taxon>Eukaryota</taxon>
        <taxon>Sar</taxon>
        <taxon>Stramenopiles</taxon>
        <taxon>Oomycota</taxon>
        <taxon>Saprolegniomycetes</taxon>
        <taxon>Saprolegniales</taxon>
        <taxon>Verrucalvaceae</taxon>
        <taxon>Aphanomyces</taxon>
    </lineage>
</organism>
<protein>
    <submittedName>
        <fullName evidence="1">Uncharacterized protein</fullName>
    </submittedName>
</protein>
<accession>A0A418APG1</accession>
<dbReference type="AlphaFoldDB" id="A0A418APG1"/>
<proteinExistence type="predicted"/>
<reference evidence="1 2" key="1">
    <citation type="submission" date="2018-08" db="EMBL/GenBank/DDBJ databases">
        <title>Aphanomyces genome sequencing and annotation.</title>
        <authorList>
            <person name="Minardi D."/>
            <person name="Oidtmann B."/>
            <person name="Van Der Giezen M."/>
            <person name="Studholme D.J."/>
        </authorList>
    </citation>
    <scope>NUCLEOTIDE SEQUENCE [LARGE SCALE GENOMIC DNA]</scope>
    <source>
        <strain evidence="1 2">NJM0002</strain>
    </source>
</reference>
<dbReference type="Proteomes" id="UP000285060">
    <property type="component" value="Unassembled WGS sequence"/>
</dbReference>